<dbReference type="PANTHER" id="PTHR45646:SF11">
    <property type="entry name" value="SERINE_THREONINE-PROTEIN KINASE DOA"/>
    <property type="match status" value="1"/>
</dbReference>
<evidence type="ECO:0000256" key="1">
    <source>
        <dbReference type="ARBA" id="ARBA00003747"/>
    </source>
</evidence>
<dbReference type="InterPro" id="IPR017441">
    <property type="entry name" value="Protein_kinase_ATP_BS"/>
</dbReference>
<evidence type="ECO:0000256" key="7">
    <source>
        <dbReference type="ARBA" id="ARBA00022679"/>
    </source>
</evidence>
<evidence type="ECO:0000256" key="3">
    <source>
        <dbReference type="ARBA" id="ARBA00012513"/>
    </source>
</evidence>
<evidence type="ECO:0000256" key="15">
    <source>
        <dbReference type="PROSITE-ProRule" id="PRU10141"/>
    </source>
</evidence>
<evidence type="ECO:0000256" key="11">
    <source>
        <dbReference type="ARBA" id="ARBA00030980"/>
    </source>
</evidence>
<evidence type="ECO:0000259" key="16">
    <source>
        <dbReference type="PROSITE" id="PS50011"/>
    </source>
</evidence>
<dbReference type="SMART" id="SM00220">
    <property type="entry name" value="S_TKc"/>
    <property type="match status" value="1"/>
</dbReference>
<dbReference type="AlphaFoldDB" id="A0A0F7ZSX3"/>
<evidence type="ECO:0000256" key="12">
    <source>
        <dbReference type="ARBA" id="ARBA00033194"/>
    </source>
</evidence>
<evidence type="ECO:0000313" key="17">
    <source>
        <dbReference type="EMBL" id="KJZ72113.1"/>
    </source>
</evidence>
<dbReference type="GO" id="GO:0005634">
    <property type="term" value="C:nucleus"/>
    <property type="evidence" value="ECO:0007669"/>
    <property type="project" value="TreeGrafter"/>
</dbReference>
<gene>
    <name evidence="17" type="ORF">HIM_08486</name>
</gene>
<keyword evidence="6" id="KW-0723">Serine/threonine-protein kinase</keyword>
<keyword evidence="18" id="KW-1185">Reference proteome</keyword>
<proteinExistence type="predicted"/>
<comment type="function">
    <text evidence="1">Component of the EKC/KEOPS complex that is required for the formation of a threonylcarbamoyl group on adenosine at position 37 (t(6)A37) in tRNAs that read codons beginning with adenine. The complex is probably involved in the transfer of the threonylcarbamoyl moiety of threonylcarbamoyl-AMP (TC-AMP) to the N6 group of A37. BUD32 has ATPase activity in the context of the EKC/KEOPS complex and likely plays a supporting role to the catalytic subunit KAE1. The EKC/KEOPS complex also promotes both telomere uncapping and telomere elongation. The complex is required for efficient recruitment of transcriptional coactivators.</text>
</comment>
<accession>A0A0F7ZSX3</accession>
<dbReference type="GO" id="GO:0043484">
    <property type="term" value="P:regulation of RNA splicing"/>
    <property type="evidence" value="ECO:0007669"/>
    <property type="project" value="TreeGrafter"/>
</dbReference>
<reference evidence="17 18" key="1">
    <citation type="journal article" date="2014" name="Genome Biol. Evol.">
        <title>Comparative genomics and transcriptomics analyses reveal divergent lifestyle features of nematode endoparasitic fungus Hirsutella minnesotensis.</title>
        <authorList>
            <person name="Lai Y."/>
            <person name="Liu K."/>
            <person name="Zhang X."/>
            <person name="Zhang X."/>
            <person name="Li K."/>
            <person name="Wang N."/>
            <person name="Shu C."/>
            <person name="Wu Y."/>
            <person name="Wang C."/>
            <person name="Bushley K.E."/>
            <person name="Xiang M."/>
            <person name="Liu X."/>
        </authorList>
    </citation>
    <scope>NUCLEOTIDE SEQUENCE [LARGE SCALE GENOMIC DNA]</scope>
    <source>
        <strain evidence="17 18">3608</strain>
    </source>
</reference>
<name>A0A0F7ZSX3_9HYPO</name>
<comment type="catalytic activity">
    <reaction evidence="13">
        <text>L-threonyl-[protein] + ATP = O-phospho-L-threonyl-[protein] + ADP + H(+)</text>
        <dbReference type="Rhea" id="RHEA:46608"/>
        <dbReference type="Rhea" id="RHEA-COMP:11060"/>
        <dbReference type="Rhea" id="RHEA-COMP:11605"/>
        <dbReference type="ChEBI" id="CHEBI:15378"/>
        <dbReference type="ChEBI" id="CHEBI:30013"/>
        <dbReference type="ChEBI" id="CHEBI:30616"/>
        <dbReference type="ChEBI" id="CHEBI:61977"/>
        <dbReference type="ChEBI" id="CHEBI:456216"/>
        <dbReference type="EC" id="2.7.11.1"/>
    </reaction>
</comment>
<feature type="domain" description="Protein kinase" evidence="16">
    <location>
        <begin position="46"/>
        <end position="467"/>
    </location>
</feature>
<protein>
    <recommendedName>
        <fullName evidence="5">EKC/KEOPS complex subunit BUD32</fullName>
        <ecNumber evidence="3">2.7.11.1</ecNumber>
    </recommendedName>
    <alternativeName>
        <fullName evidence="11 12">Atypical Serine/threonine protein kinase BUD32</fullName>
    </alternativeName>
    <alternativeName>
        <fullName evidence="4">EKC/KEOPS complex subunit bud32</fullName>
    </alternativeName>
</protein>
<dbReference type="EC" id="2.7.11.1" evidence="3"/>
<evidence type="ECO:0000256" key="9">
    <source>
        <dbReference type="ARBA" id="ARBA00022777"/>
    </source>
</evidence>
<organism evidence="17 18">
    <name type="scientific">Hirsutella minnesotensis 3608</name>
    <dbReference type="NCBI Taxonomy" id="1043627"/>
    <lineage>
        <taxon>Eukaryota</taxon>
        <taxon>Fungi</taxon>
        <taxon>Dikarya</taxon>
        <taxon>Ascomycota</taxon>
        <taxon>Pezizomycotina</taxon>
        <taxon>Sordariomycetes</taxon>
        <taxon>Hypocreomycetidae</taxon>
        <taxon>Hypocreales</taxon>
        <taxon>Ophiocordycipitaceae</taxon>
        <taxon>Hirsutella</taxon>
    </lineage>
</organism>
<evidence type="ECO:0000256" key="6">
    <source>
        <dbReference type="ARBA" id="ARBA00022527"/>
    </source>
</evidence>
<sequence>MPSSEEDDVTRFLIPQGVGNTEDIERYELGGFHPVHLGDRYDGGRYRVVHKLGAGGFSTVWLARDERDQKWVALKVVDGVHSTSIAAKSDVVRSAMRDNEPRFVVEHQRQFTFDGPNGHHLCLVLPVLGPSLSELSQGLTCRLTPELARRVAYEAVSAIADLHSRGICHGDVTTGNLLLDILDIDHYGEDDIYRLFGHPVTGVLETESGITAGPEAPRYIVKSVDFLSTTSNIICPKVKLIDFDQCFPISSPPKKMLGTPIEFLAPEVAIGMVASPASDIWALGCCILRLRSGEGPFSNPFDVTSPADLLSYIIHTLGEDMPRTWQDTILWDSEGQPTKDASTGKPHEQWWDGDERSLRDMIYNIWDEPTGRAVQTGTQKLMRRCRSRCENQPFPRCFSNMVWNPRAIKVHDAYLSGYNDEWDMLLEALPKISEHEATLLYDLLSKILVYDSARRPTAREMLTHPWFHFDELKF</sequence>
<feature type="binding site" evidence="15">
    <location>
        <position position="75"/>
    </location>
    <ligand>
        <name>ATP</name>
        <dbReference type="ChEBI" id="CHEBI:30616"/>
    </ligand>
</feature>
<dbReference type="Gene3D" id="3.30.200.20">
    <property type="entry name" value="Phosphorylase Kinase, domain 1"/>
    <property type="match status" value="1"/>
</dbReference>
<dbReference type="PROSITE" id="PS00109">
    <property type="entry name" value="PROTEIN_KINASE_TYR"/>
    <property type="match status" value="1"/>
</dbReference>
<dbReference type="PROSITE" id="PS00107">
    <property type="entry name" value="PROTEIN_KINASE_ATP"/>
    <property type="match status" value="1"/>
</dbReference>
<dbReference type="GO" id="GO:0005524">
    <property type="term" value="F:ATP binding"/>
    <property type="evidence" value="ECO:0007669"/>
    <property type="project" value="UniProtKB-UniRule"/>
</dbReference>
<comment type="subunit">
    <text evidence="2">Component of the EKC/KEOPS complex composed of at least BUD32, CGI121, GON7, KAE1 and PCC1; the whole complex dimerizes.</text>
</comment>
<dbReference type="InterPro" id="IPR000719">
    <property type="entry name" value="Prot_kinase_dom"/>
</dbReference>
<dbReference type="InterPro" id="IPR008266">
    <property type="entry name" value="Tyr_kinase_AS"/>
</dbReference>
<dbReference type="InterPro" id="IPR051175">
    <property type="entry name" value="CLK_kinases"/>
</dbReference>
<evidence type="ECO:0000256" key="2">
    <source>
        <dbReference type="ARBA" id="ARBA00011534"/>
    </source>
</evidence>
<dbReference type="SUPFAM" id="SSF56112">
    <property type="entry name" value="Protein kinase-like (PK-like)"/>
    <property type="match status" value="1"/>
</dbReference>
<dbReference type="Pfam" id="PF00069">
    <property type="entry name" value="Pkinase"/>
    <property type="match status" value="2"/>
</dbReference>
<dbReference type="GO" id="GO:0004674">
    <property type="term" value="F:protein serine/threonine kinase activity"/>
    <property type="evidence" value="ECO:0007669"/>
    <property type="project" value="UniProtKB-KW"/>
</dbReference>
<dbReference type="PROSITE" id="PS50011">
    <property type="entry name" value="PROTEIN_KINASE_DOM"/>
    <property type="match status" value="1"/>
</dbReference>
<comment type="catalytic activity">
    <reaction evidence="14">
        <text>L-seryl-[protein] + ATP = O-phospho-L-seryl-[protein] + ADP + H(+)</text>
        <dbReference type="Rhea" id="RHEA:17989"/>
        <dbReference type="Rhea" id="RHEA-COMP:9863"/>
        <dbReference type="Rhea" id="RHEA-COMP:11604"/>
        <dbReference type="ChEBI" id="CHEBI:15378"/>
        <dbReference type="ChEBI" id="CHEBI:29999"/>
        <dbReference type="ChEBI" id="CHEBI:30616"/>
        <dbReference type="ChEBI" id="CHEBI:83421"/>
        <dbReference type="ChEBI" id="CHEBI:456216"/>
        <dbReference type="EC" id="2.7.11.1"/>
    </reaction>
</comment>
<evidence type="ECO:0000256" key="8">
    <source>
        <dbReference type="ARBA" id="ARBA00022741"/>
    </source>
</evidence>
<dbReference type="Gene3D" id="1.10.510.10">
    <property type="entry name" value="Transferase(Phosphotransferase) domain 1"/>
    <property type="match status" value="1"/>
</dbReference>
<evidence type="ECO:0000313" key="18">
    <source>
        <dbReference type="Proteomes" id="UP000054481"/>
    </source>
</evidence>
<dbReference type="Proteomes" id="UP000054481">
    <property type="component" value="Unassembled WGS sequence"/>
</dbReference>
<evidence type="ECO:0000256" key="14">
    <source>
        <dbReference type="ARBA" id="ARBA00048679"/>
    </source>
</evidence>
<dbReference type="OrthoDB" id="5979581at2759"/>
<keyword evidence="10 15" id="KW-0067">ATP-binding</keyword>
<keyword evidence="7" id="KW-0808">Transferase</keyword>
<keyword evidence="9" id="KW-0418">Kinase</keyword>
<evidence type="ECO:0000256" key="10">
    <source>
        <dbReference type="ARBA" id="ARBA00022840"/>
    </source>
</evidence>
<evidence type="ECO:0000256" key="4">
    <source>
        <dbReference type="ARBA" id="ARBA00013948"/>
    </source>
</evidence>
<dbReference type="EMBL" id="KQ030552">
    <property type="protein sequence ID" value="KJZ72113.1"/>
    <property type="molecule type" value="Genomic_DNA"/>
</dbReference>
<dbReference type="InterPro" id="IPR011009">
    <property type="entry name" value="Kinase-like_dom_sf"/>
</dbReference>
<evidence type="ECO:0000256" key="5">
    <source>
        <dbReference type="ARBA" id="ARBA00019973"/>
    </source>
</evidence>
<dbReference type="PANTHER" id="PTHR45646">
    <property type="entry name" value="SERINE/THREONINE-PROTEIN KINASE DOA-RELATED"/>
    <property type="match status" value="1"/>
</dbReference>
<evidence type="ECO:0000256" key="13">
    <source>
        <dbReference type="ARBA" id="ARBA00047899"/>
    </source>
</evidence>
<keyword evidence="8 15" id="KW-0547">Nucleotide-binding</keyword>